<sequence>MWRSVVITREGIASEKTLAMTLAMPSLRYSIMYTPPYLLFLRGKTGLRFLFNTLLSLFTMVVYEE</sequence>
<accession>A0A1V4API3</accession>
<comment type="caution">
    <text evidence="1">The sequence shown here is derived from an EMBL/GenBank/DDBJ whole genome shotgun (WGS) entry which is preliminary data.</text>
</comment>
<dbReference type="STRING" id="1004156.AYP45_17500"/>
<protein>
    <submittedName>
        <fullName evidence="1">Uncharacterized protein</fullName>
    </submittedName>
</protein>
<evidence type="ECO:0000313" key="1">
    <source>
        <dbReference type="EMBL" id="OOP55007.1"/>
    </source>
</evidence>
<reference evidence="1 2" key="1">
    <citation type="journal article" date="2017" name="Water Res.">
        <title>Discovery and metagenomic analysis of an anammox bacterial enrichment related to Candidatus "Brocadia caroliniensis" in a full-scale glycerol-fed nitritation-denitritation separate centrate treatment process.</title>
        <authorList>
            <person name="Park H."/>
            <person name="Brotto A.C."/>
            <person name="van Loosdrecht M.C."/>
            <person name="Chandran K."/>
        </authorList>
    </citation>
    <scope>NUCLEOTIDE SEQUENCE [LARGE SCALE GENOMIC DNA]</scope>
    <source>
        <strain evidence="1">26THWARD</strain>
    </source>
</reference>
<dbReference type="AlphaFoldDB" id="A0A1V4API3"/>
<gene>
    <name evidence="1" type="ORF">AYP45_17500</name>
</gene>
<name>A0A1V4API3_9BACT</name>
<proteinExistence type="predicted"/>
<evidence type="ECO:0000313" key="2">
    <source>
        <dbReference type="Proteomes" id="UP000189681"/>
    </source>
</evidence>
<dbReference type="Proteomes" id="UP000189681">
    <property type="component" value="Unassembled WGS sequence"/>
</dbReference>
<organism evidence="1 2">
    <name type="scientific">Candidatus Brocadia carolinensis</name>
    <dbReference type="NCBI Taxonomy" id="1004156"/>
    <lineage>
        <taxon>Bacteria</taxon>
        <taxon>Pseudomonadati</taxon>
        <taxon>Planctomycetota</taxon>
        <taxon>Candidatus Brocadiia</taxon>
        <taxon>Candidatus Brocadiales</taxon>
        <taxon>Candidatus Brocadiaceae</taxon>
        <taxon>Candidatus Brocadia</taxon>
    </lineage>
</organism>
<dbReference type="EMBL" id="AYTS01000192">
    <property type="protein sequence ID" value="OOP55007.1"/>
    <property type="molecule type" value="Genomic_DNA"/>
</dbReference>